<reference evidence="3 4" key="1">
    <citation type="submission" date="2021-07" db="EMBL/GenBank/DDBJ databases">
        <title>Whole Genome Sequence of Nocardia Iowensis.</title>
        <authorList>
            <person name="Lamm A."/>
            <person name="Collins-Fairclough A.M."/>
            <person name="Bunk B."/>
            <person name="Sproer C."/>
        </authorList>
    </citation>
    <scope>NUCLEOTIDE SEQUENCE [LARGE SCALE GENOMIC DNA]</scope>
    <source>
        <strain evidence="3 4">NRRL 5646</strain>
    </source>
</reference>
<name>A0ABX8RNV7_NOCIO</name>
<evidence type="ECO:0000313" key="3">
    <source>
        <dbReference type="EMBL" id="QXN90687.1"/>
    </source>
</evidence>
<evidence type="ECO:0000259" key="2">
    <source>
        <dbReference type="Pfam" id="PF00155"/>
    </source>
</evidence>
<evidence type="ECO:0000313" key="4">
    <source>
        <dbReference type="Proteomes" id="UP000694257"/>
    </source>
</evidence>
<keyword evidence="1" id="KW-0808">Transferase</keyword>
<dbReference type="Pfam" id="PF00155">
    <property type="entry name" value="Aminotran_1_2"/>
    <property type="match status" value="1"/>
</dbReference>
<accession>A0ABX8RNV7</accession>
<dbReference type="Proteomes" id="UP000694257">
    <property type="component" value="Chromosome"/>
</dbReference>
<organism evidence="3 4">
    <name type="scientific">Nocardia iowensis</name>
    <dbReference type="NCBI Taxonomy" id="204891"/>
    <lineage>
        <taxon>Bacteria</taxon>
        <taxon>Bacillati</taxon>
        <taxon>Actinomycetota</taxon>
        <taxon>Actinomycetes</taxon>
        <taxon>Mycobacteriales</taxon>
        <taxon>Nocardiaceae</taxon>
        <taxon>Nocardia</taxon>
    </lineage>
</organism>
<feature type="domain" description="Aminotransferase class I/classII large" evidence="2">
    <location>
        <begin position="47"/>
        <end position="394"/>
    </location>
</feature>
<dbReference type="RefSeq" id="WP_218471554.1">
    <property type="nucleotide sequence ID" value="NZ_BAABJN010000006.1"/>
</dbReference>
<proteinExistence type="predicted"/>
<sequence length="404" mass="42739">MSHNLIERLAAKSLPRLICELEEKSISPFFRTMQSAVGASVQMEDRQVMMFGSNNYLGLAAETRVLHSANRGIHEFGSATTGSRLLNGTVQLHVDIEERLAQWYGTDGALVFTSGYTANVGTIAALLGREDTAVVDAYAHASIIDGVRQSGARLRRFEHNNVDSLRAALAEVGNTSGDVLVIVDGLYSMEGSLSPLADIVAVTKSAGAAIMVDEAHSLGIYGEHRRGWAEECGVLPEVDVLMGSLSKGLGSTGGFIVGSADLIAGLRGAARSLIFSTSATPASVAAANEAIRIVMSEEGKVLAARVEDAARTLTTLLDDKGVKVEGATDHWSPILPVVIGDDEQAIAVWNEILRGGTYVGIAMYPAVPKDRALLRVCVSASHDRDDLVKVADVISNALVTTAVR</sequence>
<protein>
    <submittedName>
        <fullName evidence="3">Aminotransferase class I/II-fold pyridoxal phosphate-dependent enzyme</fullName>
    </submittedName>
</protein>
<dbReference type="InterPro" id="IPR050087">
    <property type="entry name" value="AON_synthase_class-II"/>
</dbReference>
<keyword evidence="3" id="KW-0032">Aminotransferase</keyword>
<gene>
    <name evidence="3" type="ORF">KV110_35765</name>
</gene>
<keyword evidence="4" id="KW-1185">Reference proteome</keyword>
<dbReference type="GO" id="GO:0008483">
    <property type="term" value="F:transaminase activity"/>
    <property type="evidence" value="ECO:0007669"/>
    <property type="project" value="UniProtKB-KW"/>
</dbReference>
<dbReference type="InterPro" id="IPR004839">
    <property type="entry name" value="Aminotransferase_I/II_large"/>
</dbReference>
<evidence type="ECO:0000256" key="1">
    <source>
        <dbReference type="ARBA" id="ARBA00022679"/>
    </source>
</evidence>
<dbReference type="EMBL" id="CP078145">
    <property type="protein sequence ID" value="QXN90687.1"/>
    <property type="molecule type" value="Genomic_DNA"/>
</dbReference>
<dbReference type="PANTHER" id="PTHR13693">
    <property type="entry name" value="CLASS II AMINOTRANSFERASE/8-AMINO-7-OXONONANOATE SYNTHASE"/>
    <property type="match status" value="1"/>
</dbReference>